<protein>
    <submittedName>
        <fullName evidence="5">GntR family transcriptional regulator</fullName>
    </submittedName>
</protein>
<feature type="domain" description="HTH gntR-type" evidence="4">
    <location>
        <begin position="10"/>
        <end position="77"/>
    </location>
</feature>
<dbReference type="InterPro" id="IPR036390">
    <property type="entry name" value="WH_DNA-bd_sf"/>
</dbReference>
<comment type="caution">
    <text evidence="5">The sequence shown here is derived from an EMBL/GenBank/DDBJ whole genome shotgun (WGS) entry which is preliminary data.</text>
</comment>
<keyword evidence="1" id="KW-0805">Transcription regulation</keyword>
<dbReference type="GO" id="GO:0003700">
    <property type="term" value="F:DNA-binding transcription factor activity"/>
    <property type="evidence" value="ECO:0007669"/>
    <property type="project" value="InterPro"/>
</dbReference>
<dbReference type="EMBL" id="JARPTC010000016">
    <property type="protein sequence ID" value="MDO7787859.1"/>
    <property type="molecule type" value="Genomic_DNA"/>
</dbReference>
<gene>
    <name evidence="5" type="ORF">P6N53_11570</name>
</gene>
<dbReference type="RefSeq" id="WP_304543256.1">
    <property type="nucleotide sequence ID" value="NZ_JARPTC010000016.1"/>
</dbReference>
<dbReference type="Gene3D" id="1.20.120.530">
    <property type="entry name" value="GntR ligand-binding domain-like"/>
    <property type="match status" value="1"/>
</dbReference>
<proteinExistence type="predicted"/>
<keyword evidence="6" id="KW-1185">Reference proteome</keyword>
<dbReference type="CDD" id="cd07377">
    <property type="entry name" value="WHTH_GntR"/>
    <property type="match status" value="1"/>
</dbReference>
<organism evidence="5 6">
    <name type="scientific">Desulforamulus aquiferis</name>
    <dbReference type="NCBI Taxonomy" id="1397668"/>
    <lineage>
        <taxon>Bacteria</taxon>
        <taxon>Bacillati</taxon>
        <taxon>Bacillota</taxon>
        <taxon>Clostridia</taxon>
        <taxon>Eubacteriales</taxon>
        <taxon>Peptococcaceae</taxon>
        <taxon>Desulforamulus</taxon>
    </lineage>
</organism>
<evidence type="ECO:0000256" key="1">
    <source>
        <dbReference type="ARBA" id="ARBA00023015"/>
    </source>
</evidence>
<sequence>MEQYKQLTNTSLNTIVSKYLRDKILLGELKGGERIVESDIADLLGISRAPVRESIQELASQGLIKSIPRKGNFVVKFTMSDVAEIFDIRLLMENSVIEILINEDKLTNYDISRLKAIVDEMTVISKGEDEFANKMIMLNEKDVEFHSYLWQRSGSARRVKILQDLHLQLRIAMVIDTKLTGNLDKTARDHYEIIKHLEQKDIENCVKAIRDHIISQEKPPLKRLTQKSEGYL</sequence>
<evidence type="ECO:0000313" key="6">
    <source>
        <dbReference type="Proteomes" id="UP001172911"/>
    </source>
</evidence>
<dbReference type="InterPro" id="IPR011711">
    <property type="entry name" value="GntR_C"/>
</dbReference>
<dbReference type="SMART" id="SM00895">
    <property type="entry name" value="FCD"/>
    <property type="match status" value="1"/>
</dbReference>
<dbReference type="AlphaFoldDB" id="A0AAW7ZFB5"/>
<dbReference type="SUPFAM" id="SSF48008">
    <property type="entry name" value="GntR ligand-binding domain-like"/>
    <property type="match status" value="1"/>
</dbReference>
<evidence type="ECO:0000259" key="4">
    <source>
        <dbReference type="PROSITE" id="PS50949"/>
    </source>
</evidence>
<evidence type="ECO:0000313" key="5">
    <source>
        <dbReference type="EMBL" id="MDO7787859.1"/>
    </source>
</evidence>
<reference evidence="5" key="2">
    <citation type="submission" date="2023-03" db="EMBL/GenBank/DDBJ databases">
        <authorList>
            <person name="Zhang Z."/>
        </authorList>
    </citation>
    <scope>NUCLEOTIDE SEQUENCE</scope>
    <source>
        <strain evidence="5">DSA</strain>
    </source>
</reference>
<accession>A0AAW7ZFB5</accession>
<dbReference type="SUPFAM" id="SSF46785">
    <property type="entry name" value="Winged helix' DNA-binding domain"/>
    <property type="match status" value="1"/>
</dbReference>
<dbReference type="Pfam" id="PF07729">
    <property type="entry name" value="FCD"/>
    <property type="match status" value="1"/>
</dbReference>
<reference evidence="5" key="1">
    <citation type="journal article" date="2023" name="J. Hazard. Mater.">
        <title>Anaerobic biodegradation of pyrene and benzo[a]pyrene by a new sulfate-reducing Desulforamulus aquiferis strain DSA.</title>
        <authorList>
            <person name="Zhang Z."/>
            <person name="Sun J."/>
            <person name="Gong X."/>
            <person name="Wang C."/>
            <person name="Wang H."/>
        </authorList>
    </citation>
    <scope>NUCLEOTIDE SEQUENCE</scope>
    <source>
        <strain evidence="5">DSA</strain>
    </source>
</reference>
<dbReference type="Pfam" id="PF00392">
    <property type="entry name" value="GntR"/>
    <property type="match status" value="1"/>
</dbReference>
<keyword evidence="2" id="KW-0238">DNA-binding</keyword>
<dbReference type="Proteomes" id="UP001172911">
    <property type="component" value="Unassembled WGS sequence"/>
</dbReference>
<dbReference type="GO" id="GO:0003677">
    <property type="term" value="F:DNA binding"/>
    <property type="evidence" value="ECO:0007669"/>
    <property type="project" value="UniProtKB-KW"/>
</dbReference>
<dbReference type="PANTHER" id="PTHR43537:SF24">
    <property type="entry name" value="GLUCONATE OPERON TRANSCRIPTIONAL REPRESSOR"/>
    <property type="match status" value="1"/>
</dbReference>
<name>A0AAW7ZFB5_9FIRM</name>
<evidence type="ECO:0000256" key="2">
    <source>
        <dbReference type="ARBA" id="ARBA00023125"/>
    </source>
</evidence>
<evidence type="ECO:0000256" key="3">
    <source>
        <dbReference type="ARBA" id="ARBA00023163"/>
    </source>
</evidence>
<dbReference type="PANTHER" id="PTHR43537">
    <property type="entry name" value="TRANSCRIPTIONAL REGULATOR, GNTR FAMILY"/>
    <property type="match status" value="1"/>
</dbReference>
<keyword evidence="3" id="KW-0804">Transcription</keyword>
<dbReference type="Gene3D" id="1.10.10.10">
    <property type="entry name" value="Winged helix-like DNA-binding domain superfamily/Winged helix DNA-binding domain"/>
    <property type="match status" value="1"/>
</dbReference>
<dbReference type="InterPro" id="IPR008920">
    <property type="entry name" value="TF_FadR/GntR_C"/>
</dbReference>
<dbReference type="InterPro" id="IPR036388">
    <property type="entry name" value="WH-like_DNA-bd_sf"/>
</dbReference>
<dbReference type="SMART" id="SM00345">
    <property type="entry name" value="HTH_GNTR"/>
    <property type="match status" value="1"/>
</dbReference>
<dbReference type="InterPro" id="IPR000524">
    <property type="entry name" value="Tscrpt_reg_HTH_GntR"/>
</dbReference>
<dbReference type="PROSITE" id="PS50949">
    <property type="entry name" value="HTH_GNTR"/>
    <property type="match status" value="1"/>
</dbReference>